<reference evidence="2 3" key="1">
    <citation type="submission" date="2017-04" db="EMBL/GenBank/DDBJ databases">
        <authorList>
            <person name="Afonso C.L."/>
            <person name="Miller P.J."/>
            <person name="Scott M.A."/>
            <person name="Spackman E."/>
            <person name="Goraichik I."/>
            <person name="Dimitrov K.M."/>
            <person name="Suarez D.L."/>
            <person name="Swayne D.E."/>
        </authorList>
    </citation>
    <scope>NUCLEOTIDE SEQUENCE [LARGE SCALE GENOMIC DNA]</scope>
    <source>
        <strain evidence="2 3">CGMCC 1.10972</strain>
    </source>
</reference>
<keyword evidence="3" id="KW-1185">Reference proteome</keyword>
<protein>
    <submittedName>
        <fullName evidence="2">Polyketide cyclase / dehydrase and lipid transport</fullName>
    </submittedName>
</protein>
<dbReference type="PANTHER" id="PTHR39332:SF7">
    <property type="entry name" value="SRPBCC FAMILY PROTEIN"/>
    <property type="match status" value="1"/>
</dbReference>
<dbReference type="Gene3D" id="3.30.530.20">
    <property type="match status" value="1"/>
</dbReference>
<sequence length="160" mass="16696">MKSYALPLAAFGFALAATPAFALGVEKSTEVAASPDTVWQVVGDFCAIGDWHPAVESCEDGEADGKERRTLTLKGGGTIVEELVSRDDAAHTYTYRIVESPLPVANYESTISVSGEGDTATLSWSGTFDAANATDEEAENAIGGIYDAGIQAIAEKAKGM</sequence>
<dbReference type="Pfam" id="PF10604">
    <property type="entry name" value="Polyketide_cyc2"/>
    <property type="match status" value="1"/>
</dbReference>
<dbReference type="PANTHER" id="PTHR39332">
    <property type="entry name" value="BLL4707 PROTEIN"/>
    <property type="match status" value="1"/>
</dbReference>
<evidence type="ECO:0000313" key="2">
    <source>
        <dbReference type="EMBL" id="SMD05564.1"/>
    </source>
</evidence>
<dbReference type="AlphaFoldDB" id="A0A1W2E731"/>
<dbReference type="SUPFAM" id="SSF55961">
    <property type="entry name" value="Bet v1-like"/>
    <property type="match status" value="1"/>
</dbReference>
<feature type="signal peptide" evidence="1">
    <location>
        <begin position="1"/>
        <end position="22"/>
    </location>
</feature>
<accession>A0A1W2E731</accession>
<organism evidence="2 3">
    <name type="scientific">Fulvimarina manganoxydans</name>
    <dbReference type="NCBI Taxonomy" id="937218"/>
    <lineage>
        <taxon>Bacteria</taxon>
        <taxon>Pseudomonadati</taxon>
        <taxon>Pseudomonadota</taxon>
        <taxon>Alphaproteobacteria</taxon>
        <taxon>Hyphomicrobiales</taxon>
        <taxon>Aurantimonadaceae</taxon>
        <taxon>Fulvimarina</taxon>
    </lineage>
</organism>
<dbReference type="EMBL" id="FWXR01000022">
    <property type="protein sequence ID" value="SMD05564.1"/>
    <property type="molecule type" value="Genomic_DNA"/>
</dbReference>
<evidence type="ECO:0000256" key="1">
    <source>
        <dbReference type="SAM" id="SignalP"/>
    </source>
</evidence>
<dbReference type="STRING" id="937218.SAMN06297251_12227"/>
<feature type="chain" id="PRO_5012845617" evidence="1">
    <location>
        <begin position="23"/>
        <end position="160"/>
    </location>
</feature>
<dbReference type="Proteomes" id="UP000192656">
    <property type="component" value="Unassembled WGS sequence"/>
</dbReference>
<proteinExistence type="predicted"/>
<dbReference type="InterPro" id="IPR023393">
    <property type="entry name" value="START-like_dom_sf"/>
</dbReference>
<keyword evidence="1" id="KW-0732">Signal</keyword>
<dbReference type="CDD" id="cd07821">
    <property type="entry name" value="PYR_PYL_RCAR_like"/>
    <property type="match status" value="1"/>
</dbReference>
<evidence type="ECO:0000313" key="3">
    <source>
        <dbReference type="Proteomes" id="UP000192656"/>
    </source>
</evidence>
<gene>
    <name evidence="2" type="ORF">SAMN06297251_12227</name>
</gene>
<name>A0A1W2E731_9HYPH</name>
<dbReference type="RefSeq" id="WP_084412056.1">
    <property type="nucleotide sequence ID" value="NZ_FWXR01000022.1"/>
</dbReference>
<dbReference type="InterPro" id="IPR019587">
    <property type="entry name" value="Polyketide_cyclase/dehydratase"/>
</dbReference>